<dbReference type="InterPro" id="IPR036291">
    <property type="entry name" value="NAD(P)-bd_dom_sf"/>
</dbReference>
<accession>A0A158IEN0</accession>
<dbReference type="EMBL" id="FCNW02000031">
    <property type="protein sequence ID" value="SAL54917.1"/>
    <property type="molecule type" value="Genomic_DNA"/>
</dbReference>
<proteinExistence type="predicted"/>
<dbReference type="RefSeq" id="WP_087669401.1">
    <property type="nucleotide sequence ID" value="NZ_FCNW02000031.1"/>
</dbReference>
<dbReference type="STRING" id="326474.AWB65_04678"/>
<protein>
    <submittedName>
        <fullName evidence="1">Short chain dehydrogenase/reductase family oxidoreductase</fullName>
    </submittedName>
</protein>
<dbReference type="OrthoDB" id="5513072at2"/>
<comment type="caution">
    <text evidence="1">The sequence shown here is derived from an EMBL/GenBank/DDBJ whole genome shotgun (WGS) entry which is preliminary data.</text>
</comment>
<dbReference type="AlphaFoldDB" id="A0A158IEN0"/>
<dbReference type="PANTHER" id="PTHR43431">
    <property type="entry name" value="OXIDOREDUCTASE, SHORT CHAIN DEHYDROGENASE/REDUCTASE FAMILY (AFU_ORTHOLOGUE AFUA_5G14000)"/>
    <property type="match status" value="1"/>
</dbReference>
<gene>
    <name evidence="1" type="ORF">AWB65_04678</name>
</gene>
<evidence type="ECO:0000313" key="2">
    <source>
        <dbReference type="Proteomes" id="UP000054977"/>
    </source>
</evidence>
<evidence type="ECO:0000313" key="1">
    <source>
        <dbReference type="EMBL" id="SAL54917.1"/>
    </source>
</evidence>
<dbReference type="PRINTS" id="PR00081">
    <property type="entry name" value="GDHRDH"/>
</dbReference>
<keyword evidence="2" id="KW-1185">Reference proteome</keyword>
<dbReference type="Pfam" id="PF00106">
    <property type="entry name" value="adh_short"/>
    <property type="match status" value="1"/>
</dbReference>
<name>A0A158IEN0_9BURK</name>
<sequence length="256" mass="26754">MNLPSVSSKPVAWIAGVGASAGLGAAVARRFAKEGFAVALTGRTASRVEALADEIRAAGGDAYAFPGDVADETSIKRIAARVSEIGALHAAVFNAASGIRAPSLDLTAVQFEDALRVNVIGGFVFGQAALRALLDNGRDAEASHGLGTLLFTGATAALRGRPPFAAFAAAKAALRSLSQSFAREFGPRGIHVAHVVIDGGIDGERLRQGAPQRVEQAGADGLLLPDAIAETYWQLHMQHRSAWTQEADLRPYRESF</sequence>
<dbReference type="SUPFAM" id="SSF51735">
    <property type="entry name" value="NAD(P)-binding Rossmann-fold domains"/>
    <property type="match status" value="1"/>
</dbReference>
<reference evidence="1" key="1">
    <citation type="submission" date="2016-01" db="EMBL/GenBank/DDBJ databases">
        <authorList>
            <person name="Peeters C."/>
        </authorList>
    </citation>
    <scope>NUCLEOTIDE SEQUENCE [LARGE SCALE GENOMIC DNA]</scope>
    <source>
        <strain evidence="1">LMG 22934</strain>
    </source>
</reference>
<dbReference type="InterPro" id="IPR002347">
    <property type="entry name" value="SDR_fam"/>
</dbReference>
<dbReference type="PANTHER" id="PTHR43431:SF7">
    <property type="entry name" value="OXIDOREDUCTASE, SHORT CHAIN DEHYDROGENASE_REDUCTASE FAMILY (AFU_ORTHOLOGUE AFUA_5G14000)"/>
    <property type="match status" value="1"/>
</dbReference>
<dbReference type="Gene3D" id="3.40.50.720">
    <property type="entry name" value="NAD(P)-binding Rossmann-like Domain"/>
    <property type="match status" value="1"/>
</dbReference>
<organism evidence="1 2">
    <name type="scientific">Caballeronia humi</name>
    <dbReference type="NCBI Taxonomy" id="326474"/>
    <lineage>
        <taxon>Bacteria</taxon>
        <taxon>Pseudomonadati</taxon>
        <taxon>Pseudomonadota</taxon>
        <taxon>Betaproteobacteria</taxon>
        <taxon>Burkholderiales</taxon>
        <taxon>Burkholderiaceae</taxon>
        <taxon>Caballeronia</taxon>
    </lineage>
</organism>
<dbReference type="Proteomes" id="UP000054977">
    <property type="component" value="Unassembled WGS sequence"/>
</dbReference>